<organism evidence="1 2">
    <name type="scientific">Actinocatenispora rupis</name>
    <dbReference type="NCBI Taxonomy" id="519421"/>
    <lineage>
        <taxon>Bacteria</taxon>
        <taxon>Bacillati</taxon>
        <taxon>Actinomycetota</taxon>
        <taxon>Actinomycetes</taxon>
        <taxon>Micromonosporales</taxon>
        <taxon>Micromonosporaceae</taxon>
        <taxon>Actinocatenispora</taxon>
    </lineage>
</organism>
<dbReference type="RefSeq" id="WP_203656705.1">
    <property type="nucleotide sequence ID" value="NZ_BAAAZM010000004.1"/>
</dbReference>
<dbReference type="Pfam" id="PF01546">
    <property type="entry name" value="Peptidase_M20"/>
    <property type="match status" value="1"/>
</dbReference>
<dbReference type="AlphaFoldDB" id="A0A8J3IYA0"/>
<evidence type="ECO:0000313" key="1">
    <source>
        <dbReference type="EMBL" id="GID11010.1"/>
    </source>
</evidence>
<protein>
    <recommendedName>
        <fullName evidence="3">Acetylornithine deacetylase/Succinyl-diaminopimelate desuccinylase</fullName>
    </recommendedName>
</protein>
<keyword evidence="2" id="KW-1185">Reference proteome</keyword>
<name>A0A8J3IYA0_9ACTN</name>
<dbReference type="GO" id="GO:0016787">
    <property type="term" value="F:hydrolase activity"/>
    <property type="evidence" value="ECO:0007669"/>
    <property type="project" value="InterPro"/>
</dbReference>
<dbReference type="Gene3D" id="3.30.70.360">
    <property type="match status" value="1"/>
</dbReference>
<evidence type="ECO:0000313" key="2">
    <source>
        <dbReference type="Proteomes" id="UP000612808"/>
    </source>
</evidence>
<dbReference type="InterPro" id="IPR002933">
    <property type="entry name" value="Peptidase_M20"/>
</dbReference>
<comment type="caution">
    <text evidence="1">The sequence shown here is derived from an EMBL/GenBank/DDBJ whole genome shotgun (WGS) entry which is preliminary data.</text>
</comment>
<reference evidence="1" key="1">
    <citation type="submission" date="2021-01" db="EMBL/GenBank/DDBJ databases">
        <title>Whole genome shotgun sequence of Actinocatenispora rupis NBRC 107355.</title>
        <authorList>
            <person name="Komaki H."/>
            <person name="Tamura T."/>
        </authorList>
    </citation>
    <scope>NUCLEOTIDE SEQUENCE</scope>
    <source>
        <strain evidence="1">NBRC 107355</strain>
    </source>
</reference>
<dbReference type="Proteomes" id="UP000612808">
    <property type="component" value="Unassembled WGS sequence"/>
</dbReference>
<evidence type="ECO:0008006" key="3">
    <source>
        <dbReference type="Google" id="ProtNLM"/>
    </source>
</evidence>
<proteinExistence type="predicted"/>
<dbReference type="Gene3D" id="3.40.630.10">
    <property type="entry name" value="Zn peptidases"/>
    <property type="match status" value="1"/>
</dbReference>
<dbReference type="EMBL" id="BOMB01000010">
    <property type="protein sequence ID" value="GID11010.1"/>
    <property type="molecule type" value="Genomic_DNA"/>
</dbReference>
<dbReference type="PANTHER" id="PTHR43808">
    <property type="entry name" value="ACETYLORNITHINE DEACETYLASE"/>
    <property type="match status" value="1"/>
</dbReference>
<dbReference type="InterPro" id="IPR050072">
    <property type="entry name" value="Peptidase_M20A"/>
</dbReference>
<sequence length="417" mass="42881">MPDPVLTGADRRLLLDLLALPTAGPLETGTCGGRMWEAQRRYAAAAAEIGLTVAYHGAPTADALGPDLPLAVRERLDEPGFLAEQPSLVLRLGSALPRAATVLFNVHLDTVAGDVPVGDDGVRVTGRGAIDAKGPAVALLAGIRAATAIDPAVGRDLGVLVCAVSGEEGGAMGTLGTRPLVDAGYVGRLNVFCEPTGLTYLGRVTAAATARIRVTGRDAVDDRPGHGHNATVLLGHVAAHLARTLPGRVCVGGLTTGTRHNRVYGTGELALNLPYGSAPEGRRAVDAVETALGTALAEFTATYSGTPGFGRTATDAARITRLDWLKRGLPTIEGVPGWAEDLLAAAGVPRWPAGEPPFSCDAIWLAGIPDTATVVYGPGRLDTNHAHAAGEYATLAELSAYAAGIARLLVTTAREYA</sequence>
<dbReference type="SUPFAM" id="SSF53187">
    <property type="entry name" value="Zn-dependent exopeptidases"/>
    <property type="match status" value="1"/>
</dbReference>
<accession>A0A8J3IYA0</accession>
<gene>
    <name evidence="1" type="ORF">Aru02nite_18990</name>
</gene>